<organism evidence="2 3">
    <name type="scientific">Bifidobacterium simiarum</name>
    <dbReference type="NCBI Taxonomy" id="2045441"/>
    <lineage>
        <taxon>Bacteria</taxon>
        <taxon>Bacillati</taxon>
        <taxon>Actinomycetota</taxon>
        <taxon>Actinomycetes</taxon>
        <taxon>Bifidobacteriales</taxon>
        <taxon>Bifidobacteriaceae</taxon>
        <taxon>Bifidobacterium</taxon>
    </lineage>
</organism>
<dbReference type="InterPro" id="IPR000073">
    <property type="entry name" value="AB_hydrolase_1"/>
</dbReference>
<dbReference type="GO" id="GO:0004806">
    <property type="term" value="F:triacylglycerol lipase activity"/>
    <property type="evidence" value="ECO:0007669"/>
    <property type="project" value="TreeGrafter"/>
</dbReference>
<dbReference type="PRINTS" id="PR00111">
    <property type="entry name" value="ABHYDROLASE"/>
</dbReference>
<dbReference type="Proteomes" id="UP000231451">
    <property type="component" value="Unassembled WGS sequence"/>
</dbReference>
<dbReference type="RefSeq" id="WP_100512751.1">
    <property type="nucleotide sequence ID" value="NZ_JAFEJQ010000002.1"/>
</dbReference>
<dbReference type="SUPFAM" id="SSF53474">
    <property type="entry name" value="alpha/beta-Hydrolases"/>
    <property type="match status" value="1"/>
</dbReference>
<name>A0A2M9HEU6_9BIFI</name>
<dbReference type="Pfam" id="PF00561">
    <property type="entry name" value="Abhydrolase_1"/>
    <property type="match status" value="1"/>
</dbReference>
<accession>A0A2M9HEU6</accession>
<protein>
    <recommendedName>
        <fullName evidence="1">AB hydrolase-1 domain-containing protein</fullName>
    </recommendedName>
</protein>
<comment type="caution">
    <text evidence="2">The sequence shown here is derived from an EMBL/GenBank/DDBJ whole genome shotgun (WGS) entry which is preliminary data.</text>
</comment>
<dbReference type="InterPro" id="IPR050471">
    <property type="entry name" value="AB_hydrolase"/>
</dbReference>
<dbReference type="PANTHER" id="PTHR43433:SF5">
    <property type="entry name" value="AB HYDROLASE-1 DOMAIN-CONTAINING PROTEIN"/>
    <property type="match status" value="1"/>
</dbReference>
<reference evidence="2 3" key="1">
    <citation type="submission" date="2017-10" db="EMBL/GenBank/DDBJ databases">
        <title>Draft genome sequences of strains TRE 1, TRE 9, TRE H and TRI 7, isolated from tamarins, belonging to four potential novel Bifidobacterium species.</title>
        <authorList>
            <person name="Mattarelli P."/>
            <person name="Modesto M."/>
            <person name="Puglisi E."/>
            <person name="Morelli L."/>
            <person name="Spezio C."/>
            <person name="Bonetti A."/>
            <person name="Sandri C."/>
        </authorList>
    </citation>
    <scope>NUCLEOTIDE SEQUENCE [LARGE SCALE GENOMIC DNA]</scope>
    <source>
        <strain evidence="3">TRI7</strain>
    </source>
</reference>
<sequence length="285" mass="31385">MPYAHNGDVSLYYEEYGPSDGPTLLMIEGYTAQLVGWEMGFVRKLNEQGIRTILMDNRDVGLSSQLGAPEQTGKCYSLADMAADVAAVASDAGAEQFHVMGESMGGMITQQVITDYADRVKSAIIMFTVPEYAAQWMASPESAESGSSEGLDYAETRDEAIDMFVSRERACHVGSAYVFNEDWARELGGITYDRCYRPDGWRRQNAAIADFRIDQDKLAAFDKPTAVIHGRKDPFFSPKAGEYIADLLGGELHLYSGMAHEVPEPLWDEFAGIIARTVAAGEDRD</sequence>
<dbReference type="GO" id="GO:0046503">
    <property type="term" value="P:glycerolipid catabolic process"/>
    <property type="evidence" value="ECO:0007669"/>
    <property type="project" value="TreeGrafter"/>
</dbReference>
<dbReference type="EMBL" id="PEBK01000004">
    <property type="protein sequence ID" value="PJM75333.1"/>
    <property type="molecule type" value="Genomic_DNA"/>
</dbReference>
<gene>
    <name evidence="2" type="ORF">CSQ87_04780</name>
</gene>
<dbReference type="PANTHER" id="PTHR43433">
    <property type="entry name" value="HYDROLASE, ALPHA/BETA FOLD FAMILY PROTEIN"/>
    <property type="match status" value="1"/>
</dbReference>
<evidence type="ECO:0000313" key="3">
    <source>
        <dbReference type="Proteomes" id="UP000231451"/>
    </source>
</evidence>
<dbReference type="AlphaFoldDB" id="A0A2M9HEU6"/>
<dbReference type="Gene3D" id="3.40.50.1820">
    <property type="entry name" value="alpha/beta hydrolase"/>
    <property type="match status" value="1"/>
</dbReference>
<evidence type="ECO:0000259" key="1">
    <source>
        <dbReference type="Pfam" id="PF00561"/>
    </source>
</evidence>
<feature type="domain" description="AB hydrolase-1" evidence="1">
    <location>
        <begin position="22"/>
        <end position="261"/>
    </location>
</feature>
<dbReference type="InterPro" id="IPR029058">
    <property type="entry name" value="AB_hydrolase_fold"/>
</dbReference>
<dbReference type="OrthoDB" id="63519at2"/>
<proteinExistence type="predicted"/>
<evidence type="ECO:0000313" key="2">
    <source>
        <dbReference type="EMBL" id="PJM75333.1"/>
    </source>
</evidence>
<keyword evidence="3" id="KW-1185">Reference proteome</keyword>